<keyword evidence="1" id="KW-0472">Membrane</keyword>
<accession>A0ABX2NCX2</accession>
<organism evidence="3 4">
    <name type="scientific">Anaerococcus faecalis</name>
    <dbReference type="NCBI Taxonomy" id="2742993"/>
    <lineage>
        <taxon>Bacteria</taxon>
        <taxon>Bacillati</taxon>
        <taxon>Bacillota</taxon>
        <taxon>Tissierellia</taxon>
        <taxon>Tissierellales</taxon>
        <taxon>Peptoniphilaceae</taxon>
        <taxon>Anaerococcus</taxon>
    </lineage>
</organism>
<proteinExistence type="predicted"/>
<keyword evidence="3" id="KW-0378">Hydrolase</keyword>
<dbReference type="RefSeq" id="WP_176270223.1">
    <property type="nucleotide sequence ID" value="NZ_JABVBA010000015.1"/>
</dbReference>
<feature type="domain" description="CAAX prenyl protease 2/Lysostaphin resistance protein A-like" evidence="2">
    <location>
        <begin position="108"/>
        <end position="200"/>
    </location>
</feature>
<reference evidence="3 4" key="1">
    <citation type="submission" date="2020-06" db="EMBL/GenBank/DDBJ databases">
        <title>Anaerococcus sp. nov., isolated form swine feces.</title>
        <authorList>
            <person name="Yu S."/>
        </authorList>
    </citation>
    <scope>NUCLEOTIDE SEQUENCE [LARGE SCALE GENOMIC DNA]</scope>
    <source>
        <strain evidence="3 4">AGMB00486</strain>
    </source>
</reference>
<protein>
    <submittedName>
        <fullName evidence="3">CPBP family intramembrane metalloprotease</fullName>
    </submittedName>
</protein>
<evidence type="ECO:0000313" key="3">
    <source>
        <dbReference type="EMBL" id="NVF12460.1"/>
    </source>
</evidence>
<feature type="transmembrane region" description="Helical" evidence="1">
    <location>
        <begin position="109"/>
        <end position="127"/>
    </location>
</feature>
<dbReference type="EMBL" id="JABVBA010000015">
    <property type="protein sequence ID" value="NVF12460.1"/>
    <property type="molecule type" value="Genomic_DNA"/>
</dbReference>
<evidence type="ECO:0000259" key="2">
    <source>
        <dbReference type="Pfam" id="PF02517"/>
    </source>
</evidence>
<feature type="transmembrane region" description="Helical" evidence="1">
    <location>
        <begin position="33"/>
        <end position="54"/>
    </location>
</feature>
<evidence type="ECO:0000256" key="1">
    <source>
        <dbReference type="SAM" id="Phobius"/>
    </source>
</evidence>
<feature type="transmembrane region" description="Helical" evidence="1">
    <location>
        <begin position="139"/>
        <end position="157"/>
    </location>
</feature>
<gene>
    <name evidence="3" type="ORF">HV819_10890</name>
</gene>
<dbReference type="Pfam" id="PF02517">
    <property type="entry name" value="Rce1-like"/>
    <property type="match status" value="1"/>
</dbReference>
<dbReference type="Proteomes" id="UP000540919">
    <property type="component" value="Unassembled WGS sequence"/>
</dbReference>
<feature type="transmembrane region" description="Helical" evidence="1">
    <location>
        <begin position="7"/>
        <end position="27"/>
    </location>
</feature>
<feature type="transmembrane region" description="Helical" evidence="1">
    <location>
        <begin position="234"/>
        <end position="253"/>
    </location>
</feature>
<feature type="transmembrane region" description="Helical" evidence="1">
    <location>
        <begin position="195"/>
        <end position="211"/>
    </location>
</feature>
<dbReference type="PANTHER" id="PTHR39430">
    <property type="entry name" value="MEMBRANE-ASSOCIATED PROTEASE-RELATED"/>
    <property type="match status" value="1"/>
</dbReference>
<dbReference type="InterPro" id="IPR003675">
    <property type="entry name" value="Rce1/LyrA-like_dom"/>
</dbReference>
<name>A0ABX2NCX2_9FIRM</name>
<dbReference type="GO" id="GO:0008237">
    <property type="term" value="F:metallopeptidase activity"/>
    <property type="evidence" value="ECO:0007669"/>
    <property type="project" value="UniProtKB-KW"/>
</dbReference>
<sequence length="263" mass="29574">MKKAILTISKVIIFFIVWAVLSTVIDIPVENPVIWRFIAELIPLVVIIILTWLFIRIEKQKLRIPINDNSLRGLLMGIFVGILWLGFSAGLLILTNYLKITEINNVPMLWIWIISAFINVIMQELLVRGYIYQLIKKEYNLPVAIVVTTVIFSLLHGGTIEAGIIPVLNVVTMCLFTTFLYEAEGTILAPTMSHAIWNIIGGLILGGVRLADDYPSLITMTPSKNQILSGGDCMIEGSVIVLITNIILMLIFYKRYKNNTKKA</sequence>
<dbReference type="PANTHER" id="PTHR39430:SF1">
    <property type="entry name" value="PROTEASE"/>
    <property type="match status" value="1"/>
</dbReference>
<keyword evidence="3" id="KW-0482">Metalloprotease</keyword>
<comment type="caution">
    <text evidence="3">The sequence shown here is derived from an EMBL/GenBank/DDBJ whole genome shotgun (WGS) entry which is preliminary data.</text>
</comment>
<keyword evidence="1" id="KW-0812">Transmembrane</keyword>
<evidence type="ECO:0000313" key="4">
    <source>
        <dbReference type="Proteomes" id="UP000540919"/>
    </source>
</evidence>
<keyword evidence="4" id="KW-1185">Reference proteome</keyword>
<keyword evidence="3" id="KW-0645">Protease</keyword>
<feature type="transmembrane region" description="Helical" evidence="1">
    <location>
        <begin position="163"/>
        <end position="183"/>
    </location>
</feature>
<feature type="transmembrane region" description="Helical" evidence="1">
    <location>
        <begin position="74"/>
        <end position="97"/>
    </location>
</feature>
<keyword evidence="1" id="KW-1133">Transmembrane helix</keyword>